<dbReference type="RefSeq" id="WP_079423815.1">
    <property type="nucleotide sequence ID" value="NZ_MZGV01000017.1"/>
</dbReference>
<dbReference type="NCBIfam" id="TIGR02591">
    <property type="entry name" value="cas_Csh1"/>
    <property type="match status" value="1"/>
</dbReference>
<dbReference type="OrthoDB" id="1706583at2"/>
<dbReference type="NCBIfam" id="TIGR02556">
    <property type="entry name" value="cas_TM1802"/>
    <property type="match status" value="1"/>
</dbReference>
<dbReference type="AlphaFoldDB" id="A0A1V4IQT2"/>
<evidence type="ECO:0000313" key="2">
    <source>
        <dbReference type="Proteomes" id="UP000190080"/>
    </source>
</evidence>
<evidence type="ECO:0000313" key="1">
    <source>
        <dbReference type="EMBL" id="OPJ62165.1"/>
    </source>
</evidence>
<dbReference type="Proteomes" id="UP000190080">
    <property type="component" value="Unassembled WGS sequence"/>
</dbReference>
<name>A0A1V4IQT2_9CLOT</name>
<proteinExistence type="predicted"/>
<organism evidence="1 2">
    <name type="scientific">Clostridium oryzae</name>
    <dbReference type="NCBI Taxonomy" id="1450648"/>
    <lineage>
        <taxon>Bacteria</taxon>
        <taxon>Bacillati</taxon>
        <taxon>Bacillota</taxon>
        <taxon>Clostridia</taxon>
        <taxon>Eubacteriales</taxon>
        <taxon>Clostridiaceae</taxon>
        <taxon>Clostridium</taxon>
    </lineage>
</organism>
<comment type="caution">
    <text evidence="1">The sequence shown here is derived from an EMBL/GenBank/DDBJ whole genome shotgun (WGS) entry which is preliminary data.</text>
</comment>
<sequence>MQEAMLQIGTAILQGSDFVESLVKEAAVTDSKGRNQHVLKLNFDTTNERIIIDTNEEMNEATSKKYLYIGSAPGAASRQWYSTASNLSYHITETVVNLSNKNFKGDLGHKLAFMKEKFYIDFGEEFSSPKNRYILDLEKAGGKTVSAEAVLNEISDLQGSNQVDKAFKKKLGEKCKKLFIDYLNEIHKIKDKEISLYTILIDGVPLCDFPEYREAIRKEREVTKPNKTSVKHYCSGCGSSEDLTAEIQTDIKFYITDKITFFNDFNKANFGKSMMLCQNCIKKILAAEKYVMNHLNTRMAGFTLYIVPHFIVGSPMTSDELQRKTNQIIKSFNTVKSYESIKNLKIEIENSLTEANRDAYFLLNFIFYKKNQKATKVQKFIKDINPSMFNRILEAEYYTEEFGKSIYGEQFYYKIDLNSVYYLIPIRISDGQSTQYKRLLDRYEDILCGRNINKKAVIEDIIKCCKIKYFDEDGYNISKNSIESIIVNGELFIKFLQYLKCIKEGKAVDYSELNVNENLKLYMQEMKYTEQEAALFLLGYLIGEIGNSQRKRSVEGKKPILNKLNYAGIDRARLKSLSSQVLGKLDEEKIRVYYENVFGECRMLMDKHINSDWSCNKQENLYYILSGYGYAAIKHKLSIKKDGGNNDEK</sequence>
<accession>A0A1V4IQT2</accession>
<dbReference type="Pfam" id="PF09484">
    <property type="entry name" value="Cas_TM1802"/>
    <property type="match status" value="1"/>
</dbReference>
<protein>
    <submittedName>
        <fullName evidence="1">CRISPR-associated protein</fullName>
    </submittedName>
</protein>
<keyword evidence="2" id="KW-1185">Reference proteome</keyword>
<dbReference type="EMBL" id="MZGV01000017">
    <property type="protein sequence ID" value="OPJ62165.1"/>
    <property type="molecule type" value="Genomic_DNA"/>
</dbReference>
<gene>
    <name evidence="1" type="ORF">CLORY_19880</name>
</gene>
<reference evidence="1 2" key="1">
    <citation type="submission" date="2017-03" db="EMBL/GenBank/DDBJ databases">
        <title>Genome sequence of Clostridium oryzae DSM 28571.</title>
        <authorList>
            <person name="Poehlein A."/>
            <person name="Daniel R."/>
        </authorList>
    </citation>
    <scope>NUCLEOTIDE SEQUENCE [LARGE SCALE GENOMIC DNA]</scope>
    <source>
        <strain evidence="1 2">DSM 28571</strain>
    </source>
</reference>
<dbReference type="InterPro" id="IPR013389">
    <property type="entry name" value="CRISPR-assoc_prot_Cas8b"/>
</dbReference>
<dbReference type="InterPro" id="IPR013420">
    <property type="entry name" value="CRISPR-assoc_prot_Cas8b/Csh1_C"/>
</dbReference>
<dbReference type="STRING" id="1450648.CLORY_19880"/>